<accession>W5S5E1</accession>
<dbReference type="RefSeq" id="YP_009001276.1">
    <property type="nucleotide sequence ID" value="NC_023423.1"/>
</dbReference>
<protein>
    <submittedName>
        <fullName evidence="1">Uncharacterized protein</fullName>
    </submittedName>
</protein>
<gene>
    <name evidence="1" type="ORF">pv_375</name>
</gene>
<sequence>MSLNNIREETYYPILPCFGLNDLFEWLDSVGLRFDKPENLKKYCDVLCHFDGTLFIRVEKKFRKKVLRNFCDPMVDGVLFPSNDLNNDNVVMAPTHEYETCQLLSSFEPTTDIPVEVMTEICSWTELDSDKLDQLCQEHQRKKKQTETVS</sequence>
<dbReference type="Proteomes" id="UP000202176">
    <property type="component" value="Segment"/>
</dbReference>
<reference evidence="1 2" key="1">
    <citation type="journal article" date="2014" name="Proc. Natl. Acad. Sci. U.S.A.">
        <title>Thirty-thousand-year-old distant relative of giant icosahedral DNA viruses with a pandoravirus morphology.</title>
        <authorList>
            <person name="Legendre M."/>
            <person name="Bartoli J."/>
            <person name="Shmakova L."/>
            <person name="Jeudy S."/>
            <person name="Labadie K."/>
            <person name="Adrait A."/>
            <person name="Lescot M."/>
            <person name="Poirot O."/>
            <person name="Bertaux L."/>
            <person name="Bruley C."/>
            <person name="Coute Y."/>
            <person name="Rivkina E."/>
            <person name="Abergel C."/>
            <person name="Claverie J.M."/>
        </authorList>
    </citation>
    <scope>NUCLEOTIDE SEQUENCE [LARGE SCALE GENOMIC DNA]</scope>
    <source>
        <strain evidence="1">P1084-T</strain>
    </source>
</reference>
<dbReference type="GeneID" id="18266402"/>
<name>W5S5E1_9VIRU</name>
<evidence type="ECO:0000313" key="2">
    <source>
        <dbReference type="Proteomes" id="UP000202176"/>
    </source>
</evidence>
<dbReference type="EMBL" id="KF740664">
    <property type="protein sequence ID" value="AHH01941.1"/>
    <property type="molecule type" value="Genomic_DNA"/>
</dbReference>
<keyword evidence="2" id="KW-1185">Reference proteome</keyword>
<proteinExistence type="predicted"/>
<dbReference type="KEGG" id="vg:18266402"/>
<organism evidence="1 2">
    <name type="scientific">Pithovirus sibericum</name>
    <dbReference type="NCBI Taxonomy" id="1450746"/>
    <lineage>
        <taxon>Viruses</taxon>
        <taxon>Pithoviruses</taxon>
        <taxon>Orthopithovirinae</taxon>
        <taxon>Alphapithovirus</taxon>
        <taxon>Alphapithovirus sibericum</taxon>
    </lineage>
</organism>
<evidence type="ECO:0000313" key="1">
    <source>
        <dbReference type="EMBL" id="AHH01941.1"/>
    </source>
</evidence>